<feature type="compositionally biased region" description="Low complexity" evidence="15">
    <location>
        <begin position="711"/>
        <end position="722"/>
    </location>
</feature>
<dbReference type="SUPFAM" id="SSF57903">
    <property type="entry name" value="FYVE/PHD zinc finger"/>
    <property type="match status" value="1"/>
</dbReference>
<dbReference type="Gramene" id="CMB046CT">
    <property type="protein sequence ID" value="CMB046CT"/>
    <property type="gene ID" value="CMB046C"/>
</dbReference>
<evidence type="ECO:0000256" key="5">
    <source>
        <dbReference type="ARBA" id="ARBA00022771"/>
    </source>
</evidence>
<evidence type="ECO:0000256" key="1">
    <source>
        <dbReference type="ARBA" id="ARBA00004123"/>
    </source>
</evidence>
<gene>
    <name evidence="17" type="ORF">CYME_CMB046C</name>
</gene>
<dbReference type="SMART" id="SM00249">
    <property type="entry name" value="PHD"/>
    <property type="match status" value="1"/>
</dbReference>
<keyword evidence="8" id="KW-0223">Dioxygenase</keyword>
<dbReference type="EMBL" id="AP006484">
    <property type="protein sequence ID" value="BAM78866.1"/>
    <property type="molecule type" value="Genomic_DNA"/>
</dbReference>
<evidence type="ECO:0000256" key="14">
    <source>
        <dbReference type="ARBA" id="ARBA00047915"/>
    </source>
</evidence>
<dbReference type="Proteomes" id="UP000007014">
    <property type="component" value="Chromosome 2"/>
</dbReference>
<feature type="region of interest" description="Disordered" evidence="15">
    <location>
        <begin position="687"/>
        <end position="734"/>
    </location>
</feature>
<dbReference type="STRING" id="280699.M1UNB3"/>
<dbReference type="RefSeq" id="XP_005535152.1">
    <property type="nucleotide sequence ID" value="XM_005535095.1"/>
</dbReference>
<keyword evidence="11" id="KW-0805">Transcription regulation</keyword>
<dbReference type="GeneID" id="16992255"/>
<evidence type="ECO:0000256" key="11">
    <source>
        <dbReference type="ARBA" id="ARBA00023015"/>
    </source>
</evidence>
<keyword evidence="9" id="KW-0560">Oxidoreductase</keyword>
<comment type="catalytic activity">
    <reaction evidence="14">
        <text>N(6),N(6)-dimethyl-L-lysyl(36)-[histone H3] + 2 2-oxoglutarate + 2 O2 = L-lysyl(36)-[histone H3] + 2 formaldehyde + 2 succinate + 2 CO2</text>
        <dbReference type="Rhea" id="RHEA:42032"/>
        <dbReference type="Rhea" id="RHEA-COMP:9785"/>
        <dbReference type="Rhea" id="RHEA-COMP:9787"/>
        <dbReference type="ChEBI" id="CHEBI:15379"/>
        <dbReference type="ChEBI" id="CHEBI:16526"/>
        <dbReference type="ChEBI" id="CHEBI:16810"/>
        <dbReference type="ChEBI" id="CHEBI:16842"/>
        <dbReference type="ChEBI" id="CHEBI:29969"/>
        <dbReference type="ChEBI" id="CHEBI:30031"/>
        <dbReference type="ChEBI" id="CHEBI:61976"/>
        <dbReference type="EC" id="1.14.11.27"/>
    </reaction>
</comment>
<dbReference type="KEGG" id="cme:CYME_CMB046C"/>
<dbReference type="GO" id="GO:0008270">
    <property type="term" value="F:zinc ion binding"/>
    <property type="evidence" value="ECO:0007669"/>
    <property type="project" value="UniProtKB-KW"/>
</dbReference>
<evidence type="ECO:0000313" key="18">
    <source>
        <dbReference type="Proteomes" id="UP000007014"/>
    </source>
</evidence>
<dbReference type="SUPFAM" id="SSF51197">
    <property type="entry name" value="Clavaminate synthase-like"/>
    <property type="match status" value="1"/>
</dbReference>
<evidence type="ECO:0000256" key="8">
    <source>
        <dbReference type="ARBA" id="ARBA00022964"/>
    </source>
</evidence>
<evidence type="ECO:0000256" key="10">
    <source>
        <dbReference type="ARBA" id="ARBA00023004"/>
    </source>
</evidence>
<dbReference type="InterPro" id="IPR003347">
    <property type="entry name" value="JmjC_dom"/>
</dbReference>
<dbReference type="eggNOG" id="KOG1633">
    <property type="taxonomic scope" value="Eukaryota"/>
</dbReference>
<evidence type="ECO:0000256" key="3">
    <source>
        <dbReference type="ARBA" id="ARBA00013246"/>
    </source>
</evidence>
<comment type="similarity">
    <text evidence="2">Belongs to the JHDM1 histone demethylase family.</text>
</comment>
<dbReference type="OMA" id="CMANHIA"/>
<proteinExistence type="inferred from homology"/>
<sequence>MMAERSPIIDAIEDAQRPLVTSDSEMRARDVSAHACRQHGHVLRHTMQRVPARVELPEMPIGANDAFTAAEIYITPSSISESVPSSCTSCATASACDAETRRLAAIAKRGRATSPCGERSSQMLPAGRMPASSAAPAAPETLDSMPSYPPDPGPDPRSAANSIGASTNVASHSEHSACGCLATDQDTKPENQRTTSTRFCICRQPYDARRNGIMVACDNPTCAYGWFHISCLFLDVSRVRASKTFICRFCSGTGTDLFTPVQRPKRPRSQHGRPAVTDYARLHEGDIGGALRGGTCAGALSEAARAAAERRAQSWAKNATSDAGGLAAHLGILVYGTGGELQRMPDAPCVVLDPDGLDMHIPHRAYHPEEVGREYGLERHCEVLDVASQSELHPRWSLGQYLDYLATAPALRQRVLNLISLEISRTPTGRAFVVPALIRRADWASLYPEPRPHVDKYYLLSGTGSWTSWHIDFGGSTVFYHVLRGKKRFYMSPPTERHLQLYERWQRDPQQALRELDFVEELSPIAVIDLDAGNTLFIPAGWLHAVYTPADSVVLGGNILHLGGVVMQHRVFQMENRLRVLPKYQFPLFRELHWLALRQYALALREARTPGAVFQTSAVHSERQHLRWLVKHLRDQLHNALTSAPAESPNPTELHTLLRDRIGLPRRVQLADVQRWLGVLEEALDTAHEHAPESTKAERKRTRRFEKQLRPSPSADALDAAPCRSTRIRSEKRV</sequence>
<dbReference type="AlphaFoldDB" id="M1UNB3"/>
<feature type="domain" description="JmjC" evidence="16">
    <location>
        <begin position="397"/>
        <end position="576"/>
    </location>
</feature>
<dbReference type="GO" id="GO:0140680">
    <property type="term" value="F:histone H3K36me/H3K36me2 demethylase activity"/>
    <property type="evidence" value="ECO:0007669"/>
    <property type="project" value="UniProtKB-EC"/>
</dbReference>
<dbReference type="GO" id="GO:0005634">
    <property type="term" value="C:nucleus"/>
    <property type="evidence" value="ECO:0007669"/>
    <property type="project" value="UniProtKB-SubCell"/>
</dbReference>
<dbReference type="Gene3D" id="2.60.120.650">
    <property type="entry name" value="Cupin"/>
    <property type="match status" value="1"/>
</dbReference>
<keyword evidence="6" id="KW-0862">Zinc</keyword>
<evidence type="ECO:0000256" key="9">
    <source>
        <dbReference type="ARBA" id="ARBA00023002"/>
    </source>
</evidence>
<dbReference type="InterPro" id="IPR041667">
    <property type="entry name" value="Cupin_8"/>
</dbReference>
<reference evidence="17 18" key="2">
    <citation type="journal article" date="2007" name="BMC Biol.">
        <title>A 100%-complete sequence reveals unusually simple genomic features in the hot-spring red alga Cyanidioschyzon merolae.</title>
        <authorList>
            <person name="Nozaki H."/>
            <person name="Takano H."/>
            <person name="Misumi O."/>
            <person name="Terasawa K."/>
            <person name="Matsuzaki M."/>
            <person name="Maruyama S."/>
            <person name="Nishida K."/>
            <person name="Yagisawa F."/>
            <person name="Yoshida Y."/>
            <person name="Fujiwara T."/>
            <person name="Takio S."/>
            <person name="Tamura K."/>
            <person name="Chung S.J."/>
            <person name="Nakamura S."/>
            <person name="Kuroiwa H."/>
            <person name="Tanaka K."/>
            <person name="Sato N."/>
            <person name="Kuroiwa T."/>
        </authorList>
    </citation>
    <scope>NUCLEOTIDE SEQUENCE [LARGE SCALE GENOMIC DNA]</scope>
    <source>
        <strain evidence="17 18">10D</strain>
    </source>
</reference>
<dbReference type="InterPro" id="IPR011011">
    <property type="entry name" value="Znf_FYVE_PHD"/>
</dbReference>
<feature type="compositionally biased region" description="Low complexity" evidence="15">
    <location>
        <begin position="130"/>
        <end position="146"/>
    </location>
</feature>
<feature type="region of interest" description="Disordered" evidence="15">
    <location>
        <begin position="108"/>
        <end position="166"/>
    </location>
</feature>
<organism evidence="17 18">
    <name type="scientific">Cyanidioschyzon merolae (strain NIES-3377 / 10D)</name>
    <name type="common">Unicellular red alga</name>
    <dbReference type="NCBI Taxonomy" id="280699"/>
    <lineage>
        <taxon>Eukaryota</taxon>
        <taxon>Rhodophyta</taxon>
        <taxon>Bangiophyceae</taxon>
        <taxon>Cyanidiales</taxon>
        <taxon>Cyanidiaceae</taxon>
        <taxon>Cyanidioschyzon</taxon>
    </lineage>
</organism>
<keyword evidence="13" id="KW-0539">Nucleus</keyword>
<evidence type="ECO:0000256" key="7">
    <source>
        <dbReference type="ARBA" id="ARBA00022853"/>
    </source>
</evidence>
<keyword evidence="5" id="KW-0863">Zinc-finger</keyword>
<dbReference type="InterPro" id="IPR041070">
    <property type="entry name" value="JHD"/>
</dbReference>
<evidence type="ECO:0000313" key="17">
    <source>
        <dbReference type="EMBL" id="BAM78866.1"/>
    </source>
</evidence>
<accession>M1UNB3</accession>
<keyword evidence="18" id="KW-1185">Reference proteome</keyword>
<evidence type="ECO:0000256" key="6">
    <source>
        <dbReference type="ARBA" id="ARBA00022833"/>
    </source>
</evidence>
<dbReference type="Pfam" id="PF13621">
    <property type="entry name" value="Cupin_8"/>
    <property type="match status" value="1"/>
</dbReference>
<evidence type="ECO:0000259" key="16">
    <source>
        <dbReference type="PROSITE" id="PS51184"/>
    </source>
</evidence>
<evidence type="ECO:0000256" key="13">
    <source>
        <dbReference type="ARBA" id="ARBA00023242"/>
    </source>
</evidence>
<dbReference type="OrthoDB" id="5876800at2759"/>
<dbReference type="Gene3D" id="3.30.40.10">
    <property type="entry name" value="Zinc/RING finger domain, C3HC4 (zinc finger)"/>
    <property type="match status" value="1"/>
</dbReference>
<evidence type="ECO:0000256" key="4">
    <source>
        <dbReference type="ARBA" id="ARBA00022723"/>
    </source>
</evidence>
<dbReference type="Pfam" id="PF17811">
    <property type="entry name" value="JHD"/>
    <property type="match status" value="1"/>
</dbReference>
<protein>
    <recommendedName>
        <fullName evidence="3">[histone H3]-dimethyl-L-lysine(36) demethylase</fullName>
        <ecNumber evidence="3">1.14.11.27</ecNumber>
    </recommendedName>
</protein>
<comment type="subcellular location">
    <subcellularLocation>
        <location evidence="1">Nucleus</location>
    </subcellularLocation>
</comment>
<dbReference type="InterPro" id="IPR001965">
    <property type="entry name" value="Znf_PHD"/>
</dbReference>
<evidence type="ECO:0000256" key="2">
    <source>
        <dbReference type="ARBA" id="ARBA00008037"/>
    </source>
</evidence>
<name>M1UNB3_CYAM1</name>
<keyword evidence="7" id="KW-0156">Chromatin regulator</keyword>
<reference evidence="17 18" key="1">
    <citation type="journal article" date="2004" name="Nature">
        <title>Genome sequence of the ultrasmall unicellular red alga Cyanidioschyzon merolae 10D.</title>
        <authorList>
            <person name="Matsuzaki M."/>
            <person name="Misumi O."/>
            <person name="Shin-i T."/>
            <person name="Maruyama S."/>
            <person name="Takahara M."/>
            <person name="Miyagishima S."/>
            <person name="Mori T."/>
            <person name="Nishida K."/>
            <person name="Yagisawa F."/>
            <person name="Nishida K."/>
            <person name="Yoshida Y."/>
            <person name="Nishimura Y."/>
            <person name="Nakao S."/>
            <person name="Kobayashi T."/>
            <person name="Momoyama Y."/>
            <person name="Higashiyama T."/>
            <person name="Minoda A."/>
            <person name="Sano M."/>
            <person name="Nomoto H."/>
            <person name="Oishi K."/>
            <person name="Hayashi H."/>
            <person name="Ohta F."/>
            <person name="Nishizaka S."/>
            <person name="Haga S."/>
            <person name="Miura S."/>
            <person name="Morishita T."/>
            <person name="Kabeya Y."/>
            <person name="Terasawa K."/>
            <person name="Suzuki Y."/>
            <person name="Ishii Y."/>
            <person name="Asakawa S."/>
            <person name="Takano H."/>
            <person name="Ohta N."/>
            <person name="Kuroiwa H."/>
            <person name="Tanaka K."/>
            <person name="Shimizu N."/>
            <person name="Sugano S."/>
            <person name="Sato N."/>
            <person name="Nozaki H."/>
            <person name="Ogasawara N."/>
            <person name="Kohara Y."/>
            <person name="Kuroiwa T."/>
        </authorList>
    </citation>
    <scope>NUCLEOTIDE SEQUENCE [LARGE SCALE GENOMIC DNA]</scope>
    <source>
        <strain evidence="17 18">10D</strain>
    </source>
</reference>
<dbReference type="PROSITE" id="PS51184">
    <property type="entry name" value="JMJC"/>
    <property type="match status" value="1"/>
</dbReference>
<dbReference type="InterPro" id="IPR013083">
    <property type="entry name" value="Znf_RING/FYVE/PHD"/>
</dbReference>
<evidence type="ECO:0000256" key="12">
    <source>
        <dbReference type="ARBA" id="ARBA00023163"/>
    </source>
</evidence>
<feature type="compositionally biased region" description="Basic and acidic residues" evidence="15">
    <location>
        <begin position="687"/>
        <end position="697"/>
    </location>
</feature>
<dbReference type="SMART" id="SM00558">
    <property type="entry name" value="JmjC"/>
    <property type="match status" value="1"/>
</dbReference>
<dbReference type="PANTHER" id="PTHR23123">
    <property type="entry name" value="PHD/F-BOX CONTAINING PROTEIN"/>
    <property type="match status" value="1"/>
</dbReference>
<dbReference type="EC" id="1.14.11.27" evidence="3"/>
<dbReference type="InterPro" id="IPR050690">
    <property type="entry name" value="JHDM1_Histone_Demethylase"/>
</dbReference>
<evidence type="ECO:0000256" key="15">
    <source>
        <dbReference type="SAM" id="MobiDB-lite"/>
    </source>
</evidence>
<keyword evidence="10" id="KW-0408">Iron</keyword>
<keyword evidence="4" id="KW-0479">Metal-binding</keyword>
<keyword evidence="12" id="KW-0804">Transcription</keyword>
<dbReference type="HOGENOM" id="CLU_377843_0_0_1"/>